<feature type="compositionally biased region" description="Basic and acidic residues" evidence="1">
    <location>
        <begin position="1"/>
        <end position="12"/>
    </location>
</feature>
<sequence>MVEIHFDERSPKEATGSGGVEGDDGATPSKAKYRRQAEHDYSSGVTASDEVPAILRNDPQVREYLRQLDARMSKKDRMISTLCAKMCNSWLQRSIFVLHRRAEAIIGRLLCDKSRGGTATLGTALENGWPLTMKGYQAFLWSEVRGDVRDRLRPPKEYR</sequence>
<dbReference type="EMBL" id="JACTNZ010000005">
    <property type="protein sequence ID" value="KAG5548799.1"/>
    <property type="molecule type" value="Genomic_DNA"/>
</dbReference>
<name>A0AAV6K8V2_9ERIC</name>
<reference evidence="2" key="1">
    <citation type="submission" date="2020-08" db="EMBL/GenBank/DDBJ databases">
        <title>Plant Genome Project.</title>
        <authorList>
            <person name="Zhang R.-G."/>
        </authorList>
    </citation>
    <scope>NUCLEOTIDE SEQUENCE</scope>
    <source>
        <strain evidence="2">WSP0</strain>
        <tissue evidence="2">Leaf</tissue>
    </source>
</reference>
<feature type="region of interest" description="Disordered" evidence="1">
    <location>
        <begin position="1"/>
        <end position="48"/>
    </location>
</feature>
<organism evidence="2 3">
    <name type="scientific">Rhododendron griersonianum</name>
    <dbReference type="NCBI Taxonomy" id="479676"/>
    <lineage>
        <taxon>Eukaryota</taxon>
        <taxon>Viridiplantae</taxon>
        <taxon>Streptophyta</taxon>
        <taxon>Embryophyta</taxon>
        <taxon>Tracheophyta</taxon>
        <taxon>Spermatophyta</taxon>
        <taxon>Magnoliopsida</taxon>
        <taxon>eudicotyledons</taxon>
        <taxon>Gunneridae</taxon>
        <taxon>Pentapetalae</taxon>
        <taxon>asterids</taxon>
        <taxon>Ericales</taxon>
        <taxon>Ericaceae</taxon>
        <taxon>Ericoideae</taxon>
        <taxon>Rhodoreae</taxon>
        <taxon>Rhododendron</taxon>
    </lineage>
</organism>
<protein>
    <submittedName>
        <fullName evidence="2">Uncharacterized protein</fullName>
    </submittedName>
</protein>
<accession>A0AAV6K8V2</accession>
<dbReference type="Proteomes" id="UP000823749">
    <property type="component" value="Chromosome 5"/>
</dbReference>
<evidence type="ECO:0000256" key="1">
    <source>
        <dbReference type="SAM" id="MobiDB-lite"/>
    </source>
</evidence>
<keyword evidence="3" id="KW-1185">Reference proteome</keyword>
<comment type="caution">
    <text evidence="2">The sequence shown here is derived from an EMBL/GenBank/DDBJ whole genome shotgun (WGS) entry which is preliminary data.</text>
</comment>
<gene>
    <name evidence="2" type="ORF">RHGRI_014225</name>
</gene>
<evidence type="ECO:0000313" key="2">
    <source>
        <dbReference type="EMBL" id="KAG5548799.1"/>
    </source>
</evidence>
<proteinExistence type="predicted"/>
<dbReference type="AlphaFoldDB" id="A0AAV6K8V2"/>
<evidence type="ECO:0000313" key="3">
    <source>
        <dbReference type="Proteomes" id="UP000823749"/>
    </source>
</evidence>